<dbReference type="GO" id="GO:0005886">
    <property type="term" value="C:plasma membrane"/>
    <property type="evidence" value="ECO:0007669"/>
    <property type="project" value="TreeGrafter"/>
</dbReference>
<dbReference type="Gene3D" id="1.20.1720.10">
    <property type="entry name" value="Multidrug resistance protein D"/>
    <property type="match status" value="1"/>
</dbReference>
<dbReference type="OrthoDB" id="2441642at2759"/>
<dbReference type="PROSITE" id="PS50850">
    <property type="entry name" value="MFS"/>
    <property type="match status" value="1"/>
</dbReference>
<feature type="transmembrane region" description="Helical" evidence="7">
    <location>
        <begin position="261"/>
        <end position="281"/>
    </location>
</feature>
<feature type="transmembrane region" description="Helical" evidence="7">
    <location>
        <begin position="120"/>
        <end position="138"/>
    </location>
</feature>
<evidence type="ECO:0000256" key="7">
    <source>
        <dbReference type="SAM" id="Phobius"/>
    </source>
</evidence>
<feature type="compositionally biased region" description="Basic and acidic residues" evidence="6">
    <location>
        <begin position="227"/>
        <end position="238"/>
    </location>
</feature>
<dbReference type="PANTHER" id="PTHR23502:SF51">
    <property type="entry name" value="QUINIDINE RESISTANCE PROTEIN 1-RELATED"/>
    <property type="match status" value="1"/>
</dbReference>
<feature type="transmembrane region" description="Helical" evidence="7">
    <location>
        <begin position="20"/>
        <end position="40"/>
    </location>
</feature>
<keyword evidence="3 7" id="KW-0812">Transmembrane</keyword>
<evidence type="ECO:0000313" key="10">
    <source>
        <dbReference type="Proteomes" id="UP000007963"/>
    </source>
</evidence>
<dbReference type="OMA" id="ASTWVIS"/>
<evidence type="ECO:0000256" key="1">
    <source>
        <dbReference type="ARBA" id="ARBA00004141"/>
    </source>
</evidence>
<evidence type="ECO:0000256" key="2">
    <source>
        <dbReference type="ARBA" id="ARBA00022448"/>
    </source>
</evidence>
<dbReference type="InterPro" id="IPR036259">
    <property type="entry name" value="MFS_trans_sf"/>
</dbReference>
<evidence type="ECO:0000256" key="4">
    <source>
        <dbReference type="ARBA" id="ARBA00022989"/>
    </source>
</evidence>
<dbReference type="eggNOG" id="KOG0255">
    <property type="taxonomic scope" value="Eukaryota"/>
</dbReference>
<dbReference type="HOGENOM" id="CLU_008455_8_4_1"/>
<dbReference type="InterPro" id="IPR011701">
    <property type="entry name" value="MFS"/>
</dbReference>
<evidence type="ECO:0000256" key="3">
    <source>
        <dbReference type="ARBA" id="ARBA00022692"/>
    </source>
</evidence>
<dbReference type="Gene3D" id="1.20.1250.20">
    <property type="entry name" value="MFS general substrate transporter like domains"/>
    <property type="match status" value="1"/>
</dbReference>
<gene>
    <name evidence="9" type="ORF">ATEG_09904</name>
</gene>
<dbReference type="STRING" id="341663.Q0C8T0"/>
<feature type="transmembrane region" description="Helical" evidence="7">
    <location>
        <begin position="145"/>
        <end position="171"/>
    </location>
</feature>
<comment type="subcellular location">
    <subcellularLocation>
        <location evidence="1">Membrane</location>
        <topology evidence="1">Multi-pass membrane protein</topology>
    </subcellularLocation>
</comment>
<keyword evidence="5 7" id="KW-0472">Membrane</keyword>
<name>Q0C8T0_ASPTN</name>
<evidence type="ECO:0000259" key="8">
    <source>
        <dbReference type="PROSITE" id="PS50850"/>
    </source>
</evidence>
<dbReference type="RefSeq" id="XP_001218526.1">
    <property type="nucleotide sequence ID" value="XM_001218525.1"/>
</dbReference>
<dbReference type="PANTHER" id="PTHR23502">
    <property type="entry name" value="MAJOR FACILITATOR SUPERFAMILY"/>
    <property type="match status" value="1"/>
</dbReference>
<dbReference type="FunFam" id="1.20.1720.10:FF:000009">
    <property type="entry name" value="MFS multidrug transporter"/>
    <property type="match status" value="1"/>
</dbReference>
<dbReference type="InterPro" id="IPR020846">
    <property type="entry name" value="MFS_dom"/>
</dbReference>
<feature type="transmembrane region" description="Helical" evidence="7">
    <location>
        <begin position="420"/>
        <end position="438"/>
    </location>
</feature>
<feature type="domain" description="Major facilitator superfamily (MFS) profile" evidence="8">
    <location>
        <begin position="21"/>
        <end position="475"/>
    </location>
</feature>
<dbReference type="GO" id="GO:0022857">
    <property type="term" value="F:transmembrane transporter activity"/>
    <property type="evidence" value="ECO:0007669"/>
    <property type="project" value="InterPro"/>
</dbReference>
<reference evidence="10" key="1">
    <citation type="submission" date="2005-09" db="EMBL/GenBank/DDBJ databases">
        <title>Annotation of the Aspergillus terreus NIH2624 genome.</title>
        <authorList>
            <person name="Birren B.W."/>
            <person name="Lander E.S."/>
            <person name="Galagan J.E."/>
            <person name="Nusbaum C."/>
            <person name="Devon K."/>
            <person name="Henn M."/>
            <person name="Ma L.-J."/>
            <person name="Jaffe D.B."/>
            <person name="Butler J."/>
            <person name="Alvarez P."/>
            <person name="Gnerre S."/>
            <person name="Grabherr M."/>
            <person name="Kleber M."/>
            <person name="Mauceli E.W."/>
            <person name="Brockman W."/>
            <person name="Rounsley S."/>
            <person name="Young S.K."/>
            <person name="LaButti K."/>
            <person name="Pushparaj V."/>
            <person name="DeCaprio D."/>
            <person name="Crawford M."/>
            <person name="Koehrsen M."/>
            <person name="Engels R."/>
            <person name="Montgomery P."/>
            <person name="Pearson M."/>
            <person name="Howarth C."/>
            <person name="Larson L."/>
            <person name="Luoma S."/>
            <person name="White J."/>
            <person name="Alvarado L."/>
            <person name="Kodira C.D."/>
            <person name="Zeng Q."/>
            <person name="Oleary S."/>
            <person name="Yandava C."/>
            <person name="Denning D.W."/>
            <person name="Nierman W.C."/>
            <person name="Milne T."/>
            <person name="Madden K."/>
        </authorList>
    </citation>
    <scope>NUCLEOTIDE SEQUENCE [LARGE SCALE GENOMIC DNA]</scope>
    <source>
        <strain evidence="10">NIH 2624 / FGSC A1156</strain>
    </source>
</reference>
<feature type="region of interest" description="Disordered" evidence="6">
    <location>
        <begin position="227"/>
        <end position="247"/>
    </location>
</feature>
<keyword evidence="4 7" id="KW-1133">Transmembrane helix</keyword>
<dbReference type="Pfam" id="PF07690">
    <property type="entry name" value="MFS_1"/>
    <property type="match status" value="1"/>
</dbReference>
<sequence>MDKDEQSSPFTILSERHKKWTITITSLVTFVSPVSANIYYPALNEMTRELHVSSSDINLTITAFMVVQGLGPFFVASLSDTYGRRATSIASLLVYLAVNIGLALQTSYPALMTLRCLQSFGSSTASIICTSVAADLVPRAERGRYMIYSTLGVTVGPAVGPIIGGILTQFLDWRSTFWFLAIFAGIMATLMLVFVPETCRAVVGNGSIPPPRWNIPLIQCFRHKADGSEHENHPETGKRPAPTQRPTPLDTIKVAMERETALIIFSTTLLYCGYTAVLSTLPSQLEQKYNFNALQVGLCYIPYGIGSLSSRWTIGTLVDWNFRRFARKQGVDIVENRQAPLDLIPVEKARLQIAIPLTYCASIVIAGYGWVMNFKTNLAGPLIMLFFVSNLVAGVSSVLSTLLIDLHAHRPATVNTARNLFRCLAGAGAVAGAVPLINVIGIGWFGMMIAFIWVLFSPVAVVVYIWGHGYRQRKNAYRKQVQS</sequence>
<feature type="transmembrane region" description="Helical" evidence="7">
    <location>
        <begin position="90"/>
        <end position="108"/>
    </location>
</feature>
<feature type="transmembrane region" description="Helical" evidence="7">
    <location>
        <begin position="60"/>
        <end position="78"/>
    </location>
</feature>
<feature type="transmembrane region" description="Helical" evidence="7">
    <location>
        <begin position="383"/>
        <end position="408"/>
    </location>
</feature>
<evidence type="ECO:0000256" key="5">
    <source>
        <dbReference type="ARBA" id="ARBA00023136"/>
    </source>
</evidence>
<evidence type="ECO:0000313" key="9">
    <source>
        <dbReference type="EMBL" id="EAU30095.1"/>
    </source>
</evidence>
<accession>Q0C8T0</accession>
<dbReference type="GeneID" id="4354252"/>
<dbReference type="AlphaFoldDB" id="Q0C8T0"/>
<dbReference type="Proteomes" id="UP000007963">
    <property type="component" value="Unassembled WGS sequence"/>
</dbReference>
<dbReference type="VEuPathDB" id="FungiDB:ATEG_09904"/>
<dbReference type="SUPFAM" id="SSF103473">
    <property type="entry name" value="MFS general substrate transporter"/>
    <property type="match status" value="1"/>
</dbReference>
<feature type="transmembrane region" description="Helical" evidence="7">
    <location>
        <begin position="177"/>
        <end position="195"/>
    </location>
</feature>
<feature type="transmembrane region" description="Helical" evidence="7">
    <location>
        <begin position="353"/>
        <end position="371"/>
    </location>
</feature>
<feature type="transmembrane region" description="Helical" evidence="7">
    <location>
        <begin position="444"/>
        <end position="466"/>
    </location>
</feature>
<proteinExistence type="predicted"/>
<keyword evidence="2" id="KW-0813">Transport</keyword>
<evidence type="ECO:0000256" key="6">
    <source>
        <dbReference type="SAM" id="MobiDB-lite"/>
    </source>
</evidence>
<organism evidence="9 10">
    <name type="scientific">Aspergillus terreus (strain NIH 2624 / FGSC A1156)</name>
    <dbReference type="NCBI Taxonomy" id="341663"/>
    <lineage>
        <taxon>Eukaryota</taxon>
        <taxon>Fungi</taxon>
        <taxon>Dikarya</taxon>
        <taxon>Ascomycota</taxon>
        <taxon>Pezizomycotina</taxon>
        <taxon>Eurotiomycetes</taxon>
        <taxon>Eurotiomycetidae</taxon>
        <taxon>Eurotiales</taxon>
        <taxon>Aspergillaceae</taxon>
        <taxon>Aspergillus</taxon>
        <taxon>Aspergillus subgen. Circumdati</taxon>
    </lineage>
</organism>
<dbReference type="EMBL" id="CH476608">
    <property type="protein sequence ID" value="EAU30095.1"/>
    <property type="molecule type" value="Genomic_DNA"/>
</dbReference>
<protein>
    <recommendedName>
        <fullName evidence="8">Major facilitator superfamily (MFS) profile domain-containing protein</fullName>
    </recommendedName>
</protein>
<feature type="transmembrane region" description="Helical" evidence="7">
    <location>
        <begin position="293"/>
        <end position="314"/>
    </location>
</feature>